<keyword evidence="2" id="KW-1185">Reference proteome</keyword>
<dbReference type="EMBL" id="JAKROA010000007">
    <property type="protein sequence ID" value="KAL5105788.1"/>
    <property type="molecule type" value="Genomic_DNA"/>
</dbReference>
<comment type="caution">
    <text evidence="1">The sequence shown here is derived from an EMBL/GenBank/DDBJ whole genome shotgun (WGS) entry which is preliminary data.</text>
</comment>
<proteinExistence type="predicted"/>
<sequence length="69" mass="7928">MPHLLYYIPKALDREMNCIIRSQKGRNANRSRPPRCRSCQTLAELPPVMLVSGELRHYLIRVAPGVLEV</sequence>
<organism evidence="1 2">
    <name type="scientific">Taenia crassiceps</name>
    <dbReference type="NCBI Taxonomy" id="6207"/>
    <lineage>
        <taxon>Eukaryota</taxon>
        <taxon>Metazoa</taxon>
        <taxon>Spiralia</taxon>
        <taxon>Lophotrochozoa</taxon>
        <taxon>Platyhelminthes</taxon>
        <taxon>Cestoda</taxon>
        <taxon>Eucestoda</taxon>
        <taxon>Cyclophyllidea</taxon>
        <taxon>Taeniidae</taxon>
        <taxon>Taenia</taxon>
    </lineage>
</organism>
<reference evidence="1 2" key="1">
    <citation type="journal article" date="2022" name="Front. Cell. Infect. Microbiol.">
        <title>The Genomes of Two Strains of Taenia crassiceps the Animal Model for the Study of Human Cysticercosis.</title>
        <authorList>
            <person name="Bobes R.J."/>
            <person name="Estrada K."/>
            <person name="Rios-Valencia D.G."/>
            <person name="Calderon-Gallegos A."/>
            <person name="de la Torre P."/>
            <person name="Carrero J.C."/>
            <person name="Sanchez-Flores A."/>
            <person name="Laclette J.P."/>
        </authorList>
    </citation>
    <scope>NUCLEOTIDE SEQUENCE [LARGE SCALE GENOMIC DNA]</scope>
    <source>
        <strain evidence="1">WFUcys</strain>
    </source>
</reference>
<accession>A0ABR4Q8U1</accession>
<evidence type="ECO:0000313" key="2">
    <source>
        <dbReference type="Proteomes" id="UP001651158"/>
    </source>
</evidence>
<name>A0ABR4Q8U1_9CEST</name>
<dbReference type="Proteomes" id="UP001651158">
    <property type="component" value="Unassembled WGS sequence"/>
</dbReference>
<evidence type="ECO:0000313" key="1">
    <source>
        <dbReference type="EMBL" id="KAL5105788.1"/>
    </source>
</evidence>
<gene>
    <name evidence="1" type="ORF">TcWFU_004937</name>
</gene>
<protein>
    <submittedName>
        <fullName evidence="1">Uncharacterized protein</fullName>
    </submittedName>
</protein>